<keyword evidence="3" id="KW-1185">Reference proteome</keyword>
<dbReference type="AlphaFoldDB" id="A0A6B0RGJ6"/>
<evidence type="ECO:0000256" key="1">
    <source>
        <dbReference type="SAM" id="MobiDB-lite"/>
    </source>
</evidence>
<protein>
    <submittedName>
        <fullName evidence="2">Uncharacterized protein</fullName>
    </submittedName>
</protein>
<proteinExistence type="predicted"/>
<accession>A0A6B0RGJ6</accession>
<evidence type="ECO:0000313" key="2">
    <source>
        <dbReference type="EMBL" id="MXQ87104.1"/>
    </source>
</evidence>
<comment type="caution">
    <text evidence="2">The sequence shown here is derived from an EMBL/GenBank/DDBJ whole genome shotgun (WGS) entry which is preliminary data.</text>
</comment>
<reference evidence="2" key="1">
    <citation type="submission" date="2019-10" db="EMBL/GenBank/DDBJ databases">
        <title>The sequence and de novo assembly of the wild yak genome.</title>
        <authorList>
            <person name="Liu Y."/>
        </authorList>
    </citation>
    <scope>NUCLEOTIDE SEQUENCE [LARGE SCALE GENOMIC DNA]</scope>
    <source>
        <strain evidence="2">WY2019</strain>
    </source>
</reference>
<sequence length="145" mass="16154">MGTTMGEMVWKEMPAAAVEAGQAVERQHRLPLAPPGKANVMSRRRRMEAPCGVWRSPLWQSHTGKASGHRASRCLPDTRKGVTVIDTEPQESMRTSAVPFKTSEDTAMQDPEVTVTFRDMAQNPEKMSKYQSNPKVMNLIGIIPF</sequence>
<gene>
    <name evidence="2" type="ORF">E5288_WYG007714</name>
</gene>
<feature type="region of interest" description="Disordered" evidence="1">
    <location>
        <begin position="81"/>
        <end position="100"/>
    </location>
</feature>
<organism evidence="2 3">
    <name type="scientific">Bos mutus</name>
    <name type="common">wild yak</name>
    <dbReference type="NCBI Taxonomy" id="72004"/>
    <lineage>
        <taxon>Eukaryota</taxon>
        <taxon>Metazoa</taxon>
        <taxon>Chordata</taxon>
        <taxon>Craniata</taxon>
        <taxon>Vertebrata</taxon>
        <taxon>Euteleostomi</taxon>
        <taxon>Mammalia</taxon>
        <taxon>Eutheria</taxon>
        <taxon>Laurasiatheria</taxon>
        <taxon>Artiodactyla</taxon>
        <taxon>Ruminantia</taxon>
        <taxon>Pecora</taxon>
        <taxon>Bovidae</taxon>
        <taxon>Bovinae</taxon>
        <taxon>Bos</taxon>
    </lineage>
</organism>
<name>A0A6B0RGJ6_9CETA</name>
<dbReference type="EMBL" id="VBQZ03000036">
    <property type="protein sequence ID" value="MXQ87104.1"/>
    <property type="molecule type" value="Genomic_DNA"/>
</dbReference>
<dbReference type="Proteomes" id="UP000322234">
    <property type="component" value="Unassembled WGS sequence"/>
</dbReference>
<dbReference type="Gene3D" id="1.10.260.100">
    <property type="match status" value="1"/>
</dbReference>
<evidence type="ECO:0000313" key="3">
    <source>
        <dbReference type="Proteomes" id="UP000322234"/>
    </source>
</evidence>